<dbReference type="PANTHER" id="PTHR42773:SF1">
    <property type="entry name" value="METALLO-BETA-LACTAMASE FAMILY PROTEIN"/>
    <property type="match status" value="1"/>
</dbReference>
<proteinExistence type="predicted"/>
<organism evidence="2 3">
    <name type="scientific">Haloferula helveola</name>
    <dbReference type="NCBI Taxonomy" id="490095"/>
    <lineage>
        <taxon>Bacteria</taxon>
        <taxon>Pseudomonadati</taxon>
        <taxon>Verrucomicrobiota</taxon>
        <taxon>Verrucomicrobiia</taxon>
        <taxon>Verrucomicrobiales</taxon>
        <taxon>Verrucomicrobiaceae</taxon>
        <taxon>Haloferula</taxon>
    </lineage>
</organism>
<name>A0ABN6HFP3_9BACT</name>
<dbReference type="PANTHER" id="PTHR42773">
    <property type="entry name" value="METALLO-BETA-LACTAMASE-RELATED"/>
    <property type="match status" value="1"/>
</dbReference>
<dbReference type="Gene3D" id="3.30.70.20">
    <property type="match status" value="1"/>
</dbReference>
<feature type="domain" description="4Fe-4S ferredoxin-type" evidence="1">
    <location>
        <begin position="14"/>
        <end position="42"/>
    </location>
</feature>
<accession>A0ABN6HFP3</accession>
<keyword evidence="3" id="KW-1185">Reference proteome</keyword>
<dbReference type="PROSITE" id="PS51379">
    <property type="entry name" value="4FE4S_FER_2"/>
    <property type="match status" value="1"/>
</dbReference>
<dbReference type="SUPFAM" id="SSF54862">
    <property type="entry name" value="4Fe-4S ferredoxins"/>
    <property type="match status" value="1"/>
</dbReference>
<evidence type="ECO:0000259" key="1">
    <source>
        <dbReference type="PROSITE" id="PS51379"/>
    </source>
</evidence>
<dbReference type="RefSeq" id="WP_338687301.1">
    <property type="nucleotide sequence ID" value="NZ_AP024702.1"/>
</dbReference>
<evidence type="ECO:0000313" key="3">
    <source>
        <dbReference type="Proteomes" id="UP001374893"/>
    </source>
</evidence>
<dbReference type="Proteomes" id="UP001374893">
    <property type="component" value="Chromosome"/>
</dbReference>
<dbReference type="Pfam" id="PF13370">
    <property type="entry name" value="Fer4_13"/>
    <property type="match status" value="1"/>
</dbReference>
<sequence>MADREDKNEENVDGKFYVDSQCIDCDLCRETAPNNFTRSDDEGYSYVFKQPENDEEVGQCREAMEGCPVEAIGEDGDE</sequence>
<evidence type="ECO:0000313" key="2">
    <source>
        <dbReference type="EMBL" id="BCX50303.1"/>
    </source>
</evidence>
<gene>
    <name evidence="2" type="ORF">HAHE_42110</name>
</gene>
<reference evidence="2 3" key="1">
    <citation type="submission" date="2021-06" db="EMBL/GenBank/DDBJ databases">
        <title>Complete genome of Haloferula helveola possessing various polysaccharide degrading enzymes.</title>
        <authorList>
            <person name="Takami H."/>
            <person name="Huang C."/>
            <person name="Hamasaki K."/>
        </authorList>
    </citation>
    <scope>NUCLEOTIDE SEQUENCE [LARGE SCALE GENOMIC DNA]</scope>
    <source>
        <strain evidence="2 3">CN-1</strain>
    </source>
</reference>
<dbReference type="InterPro" id="IPR017896">
    <property type="entry name" value="4Fe4S_Fe-S-bd"/>
</dbReference>
<dbReference type="EMBL" id="AP024702">
    <property type="protein sequence ID" value="BCX50303.1"/>
    <property type="molecule type" value="Genomic_DNA"/>
</dbReference>
<protein>
    <submittedName>
        <fullName evidence="2">4Fe-4S single cluster domain of ferredoxin</fullName>
    </submittedName>
</protein>